<evidence type="ECO:0000256" key="4">
    <source>
        <dbReference type="ARBA" id="ARBA00022692"/>
    </source>
</evidence>
<keyword evidence="3" id="KW-1003">Cell membrane</keyword>
<gene>
    <name evidence="9" type="ORF">AB0301_17035</name>
</gene>
<sequence length="329" mass="36324">MHTFGAVVANPAVRGSRSWWGAVAVDIGFIWVVPVFVMISGALILEPRQYARGTSDFYRRRLLRLAPALVFWSLFYFLVVRTWMSGAPITWDSIAGFLLDGRPYTHLYFLWLIIGLYAVAPVLSAFLRDGGARRAVIFAAIVLGATVFTGSSSAIMSALGQPRPLTLLALTQWLPYAGYFLAGWALRGKVLRGWRLAALMTVTAAAIVVCIVQYGSSPRNAFIDALAPVGYYGPLVALASLGVFVCANSVLSEWRPQPRAALILRELSDSAFGVFLLHFVMIIAVRMIPAFATAQESLLFSFIEWFIVVLISFIIVLALRRVPYLRRLV</sequence>
<dbReference type="RefSeq" id="WP_366233567.1">
    <property type="nucleotide sequence ID" value="NZ_JBFBMH010000053.1"/>
</dbReference>
<dbReference type="Pfam" id="PF01757">
    <property type="entry name" value="Acyl_transf_3"/>
    <property type="match status" value="1"/>
</dbReference>
<keyword evidence="10" id="KW-1185">Reference proteome</keyword>
<evidence type="ECO:0000256" key="1">
    <source>
        <dbReference type="ARBA" id="ARBA00004651"/>
    </source>
</evidence>
<evidence type="ECO:0000256" key="5">
    <source>
        <dbReference type="ARBA" id="ARBA00022989"/>
    </source>
</evidence>
<dbReference type="PANTHER" id="PTHR40074">
    <property type="entry name" value="O-ACETYLTRANSFERASE WECH"/>
    <property type="match status" value="1"/>
</dbReference>
<keyword evidence="9" id="KW-0012">Acyltransferase</keyword>
<feature type="transmembrane region" description="Helical" evidence="7">
    <location>
        <begin position="65"/>
        <end position="84"/>
    </location>
</feature>
<feature type="transmembrane region" description="Helical" evidence="7">
    <location>
        <begin position="231"/>
        <end position="251"/>
    </location>
</feature>
<reference evidence="9 10" key="1">
    <citation type="submission" date="2024-06" db="EMBL/GenBank/DDBJ databases">
        <title>The Natural Products Discovery Center: Release of the First 8490 Sequenced Strains for Exploring Actinobacteria Biosynthetic Diversity.</title>
        <authorList>
            <person name="Kalkreuter E."/>
            <person name="Kautsar S.A."/>
            <person name="Yang D."/>
            <person name="Bader C.D."/>
            <person name="Teijaro C.N."/>
            <person name="Fluegel L."/>
            <person name="Davis C.M."/>
            <person name="Simpson J.R."/>
            <person name="Lauterbach L."/>
            <person name="Steele A.D."/>
            <person name="Gui C."/>
            <person name="Meng S."/>
            <person name="Li G."/>
            <person name="Viehrig K."/>
            <person name="Ye F."/>
            <person name="Su P."/>
            <person name="Kiefer A.F."/>
            <person name="Nichols A."/>
            <person name="Cepeda A.J."/>
            <person name="Yan W."/>
            <person name="Fan B."/>
            <person name="Jiang Y."/>
            <person name="Adhikari A."/>
            <person name="Zheng C.-J."/>
            <person name="Schuster L."/>
            <person name="Cowan T.M."/>
            <person name="Smanski M.J."/>
            <person name="Chevrette M.G."/>
            <person name="De Carvalho L.P.S."/>
            <person name="Shen B."/>
        </authorList>
    </citation>
    <scope>NUCLEOTIDE SEQUENCE [LARGE SCALE GENOMIC DNA]</scope>
    <source>
        <strain evidence="9 10">NPDC077434</strain>
    </source>
</reference>
<evidence type="ECO:0000256" key="7">
    <source>
        <dbReference type="SAM" id="Phobius"/>
    </source>
</evidence>
<feature type="transmembrane region" description="Helical" evidence="7">
    <location>
        <begin position="165"/>
        <end position="184"/>
    </location>
</feature>
<feature type="transmembrane region" description="Helical" evidence="7">
    <location>
        <begin position="135"/>
        <end position="159"/>
    </location>
</feature>
<feature type="transmembrane region" description="Helical" evidence="7">
    <location>
        <begin position="104"/>
        <end position="123"/>
    </location>
</feature>
<keyword evidence="5 7" id="KW-1133">Transmembrane helix</keyword>
<keyword evidence="6 7" id="KW-0472">Membrane</keyword>
<feature type="domain" description="Acyltransferase 3" evidence="8">
    <location>
        <begin position="21"/>
        <end position="319"/>
    </location>
</feature>
<feature type="transmembrane region" description="Helical" evidence="7">
    <location>
        <begin position="196"/>
        <end position="216"/>
    </location>
</feature>
<evidence type="ECO:0000313" key="9">
    <source>
        <dbReference type="EMBL" id="MEW1976756.1"/>
    </source>
</evidence>
<keyword evidence="9" id="KW-0808">Transferase</keyword>
<comment type="similarity">
    <text evidence="2">Belongs to the acyltransferase 3 family.</text>
</comment>
<dbReference type="Proteomes" id="UP001553715">
    <property type="component" value="Unassembled WGS sequence"/>
</dbReference>
<evidence type="ECO:0000313" key="10">
    <source>
        <dbReference type="Proteomes" id="UP001553715"/>
    </source>
</evidence>
<evidence type="ECO:0000259" key="8">
    <source>
        <dbReference type="Pfam" id="PF01757"/>
    </source>
</evidence>
<comment type="caution">
    <text evidence="9">The sequence shown here is derived from an EMBL/GenBank/DDBJ whole genome shotgun (WGS) entry which is preliminary data.</text>
</comment>
<accession>A0ABV3LLG8</accession>
<evidence type="ECO:0000256" key="6">
    <source>
        <dbReference type="ARBA" id="ARBA00023136"/>
    </source>
</evidence>
<comment type="subcellular location">
    <subcellularLocation>
        <location evidence="1">Cell membrane</location>
        <topology evidence="1">Multi-pass membrane protein</topology>
    </subcellularLocation>
</comment>
<feature type="transmembrane region" description="Helical" evidence="7">
    <location>
        <begin position="272"/>
        <end position="292"/>
    </location>
</feature>
<dbReference type="GO" id="GO:0016746">
    <property type="term" value="F:acyltransferase activity"/>
    <property type="evidence" value="ECO:0007669"/>
    <property type="project" value="UniProtKB-KW"/>
</dbReference>
<keyword evidence="4 7" id="KW-0812">Transmembrane</keyword>
<protein>
    <submittedName>
        <fullName evidence="9">Acyltransferase family protein</fullName>
    </submittedName>
</protein>
<dbReference type="PANTHER" id="PTHR40074:SF2">
    <property type="entry name" value="O-ACETYLTRANSFERASE WECH"/>
    <property type="match status" value="1"/>
</dbReference>
<evidence type="ECO:0000256" key="3">
    <source>
        <dbReference type="ARBA" id="ARBA00022475"/>
    </source>
</evidence>
<proteinExistence type="inferred from homology"/>
<organism evidence="9 10">
    <name type="scientific">Microbacterium profundi</name>
    <dbReference type="NCBI Taxonomy" id="450380"/>
    <lineage>
        <taxon>Bacteria</taxon>
        <taxon>Bacillati</taxon>
        <taxon>Actinomycetota</taxon>
        <taxon>Actinomycetes</taxon>
        <taxon>Micrococcales</taxon>
        <taxon>Microbacteriaceae</taxon>
        <taxon>Microbacterium</taxon>
    </lineage>
</organism>
<name>A0ABV3LLG8_9MICO</name>
<evidence type="ECO:0000256" key="2">
    <source>
        <dbReference type="ARBA" id="ARBA00007400"/>
    </source>
</evidence>
<dbReference type="InterPro" id="IPR002656">
    <property type="entry name" value="Acyl_transf_3_dom"/>
</dbReference>
<feature type="transmembrane region" description="Helical" evidence="7">
    <location>
        <begin position="298"/>
        <end position="319"/>
    </location>
</feature>
<dbReference type="EMBL" id="JBFBMH010000053">
    <property type="protein sequence ID" value="MEW1976756.1"/>
    <property type="molecule type" value="Genomic_DNA"/>
</dbReference>
<feature type="transmembrane region" description="Helical" evidence="7">
    <location>
        <begin position="20"/>
        <end position="45"/>
    </location>
</feature>